<sequence length="532" mass="55836">MPTFRFAARSDTGQVRKNNQDSGYAGAHFLLIADGMGGHAGGDVASAITVSRLTFLDEPDRDGRQLDDLKRAILDANDQIGRAVTEQAELAGMGTTVTALLQSGDQLALAHIGDSRAYTLHKGELTQITHDHTFVQMLVDEGRITPEEADTHPQRSVVMRVLGDVGSAPELDLSFHEAVPGDRWMLCSDGLTGFASLDDIHEALATIEDPGDACERLIELALAGGGGDNVTVVVGDVLEPDADHDLDDFGEAVGSVRINPSYALLGGADQTNVSTSQMDVVFDEVDTPTAPLDDNDTQPLPDPLAPEAAGTSDSDTAIPRPDAASRHDAAGQEDNAEVPVDDENAAPPRTARSAVREDDRWDEDADLADWGEEPRRRPWVPIIVSVIVVLALAVAGLFGWRYVQSQYYVAASQGSVAVYQGLPQSLGPISLSSLSETTEVQVTDLSTFSQQRLEATIPADSQEAALAVVDTLRIEATRNAASTAGESADQNGADPAPSPSPSQDGVSGGVADESTPSDSPAGASISRGEGSG</sequence>
<keyword evidence="2" id="KW-1133">Transmembrane helix</keyword>
<dbReference type="Pfam" id="PF13672">
    <property type="entry name" value="PP2C_2"/>
    <property type="match status" value="1"/>
</dbReference>
<feature type="compositionally biased region" description="Polar residues" evidence="1">
    <location>
        <begin position="481"/>
        <end position="490"/>
    </location>
</feature>
<protein>
    <submittedName>
        <fullName evidence="4">Protein phosphatase 2C domain-containing protein</fullName>
    </submittedName>
</protein>
<organism evidence="4 5">
    <name type="scientific">Brevibacterium senegalense</name>
    <dbReference type="NCBI Taxonomy" id="1033736"/>
    <lineage>
        <taxon>Bacteria</taxon>
        <taxon>Bacillati</taxon>
        <taxon>Actinomycetota</taxon>
        <taxon>Actinomycetes</taxon>
        <taxon>Micrococcales</taxon>
        <taxon>Brevibacteriaceae</taxon>
        <taxon>Brevibacterium</taxon>
    </lineage>
</organism>
<keyword evidence="2" id="KW-0472">Membrane</keyword>
<feature type="transmembrane region" description="Helical" evidence="2">
    <location>
        <begin position="379"/>
        <end position="400"/>
    </location>
</feature>
<dbReference type="EMBL" id="DYUK01000322">
    <property type="protein sequence ID" value="HJG81477.1"/>
    <property type="molecule type" value="Genomic_DNA"/>
</dbReference>
<comment type="caution">
    <text evidence="4">The sequence shown here is derived from an EMBL/GenBank/DDBJ whole genome shotgun (WGS) entry which is preliminary data.</text>
</comment>
<dbReference type="InterPro" id="IPR036457">
    <property type="entry name" value="PPM-type-like_dom_sf"/>
</dbReference>
<dbReference type="Gene3D" id="3.60.40.10">
    <property type="entry name" value="PPM-type phosphatase domain"/>
    <property type="match status" value="1"/>
</dbReference>
<evidence type="ECO:0000313" key="4">
    <source>
        <dbReference type="EMBL" id="HJG81477.1"/>
    </source>
</evidence>
<evidence type="ECO:0000313" key="5">
    <source>
        <dbReference type="Proteomes" id="UP000784435"/>
    </source>
</evidence>
<reference evidence="4" key="1">
    <citation type="journal article" date="2021" name="PeerJ">
        <title>Extensive microbial diversity within the chicken gut microbiome revealed by metagenomics and culture.</title>
        <authorList>
            <person name="Gilroy R."/>
            <person name="Ravi A."/>
            <person name="Getino M."/>
            <person name="Pursley I."/>
            <person name="Horton D.L."/>
            <person name="Alikhan N.F."/>
            <person name="Baker D."/>
            <person name="Gharbi K."/>
            <person name="Hall N."/>
            <person name="Watson M."/>
            <person name="Adriaenssens E.M."/>
            <person name="Foster-Nyarko E."/>
            <person name="Jarju S."/>
            <person name="Secka A."/>
            <person name="Antonio M."/>
            <person name="Oren A."/>
            <person name="Chaudhuri R.R."/>
            <person name="La Ragione R."/>
            <person name="Hildebrand F."/>
            <person name="Pallen M.J."/>
        </authorList>
    </citation>
    <scope>NUCLEOTIDE SEQUENCE</scope>
    <source>
        <strain evidence="4">ChiGjej5B5-7349</strain>
    </source>
</reference>
<evidence type="ECO:0000259" key="3">
    <source>
        <dbReference type="PROSITE" id="PS51746"/>
    </source>
</evidence>
<feature type="region of interest" description="Disordered" evidence="1">
    <location>
        <begin position="481"/>
        <end position="532"/>
    </location>
</feature>
<name>A0A921SQ15_9MICO</name>
<dbReference type="SMART" id="SM00331">
    <property type="entry name" value="PP2C_SIG"/>
    <property type="match status" value="1"/>
</dbReference>
<dbReference type="SUPFAM" id="SSF81606">
    <property type="entry name" value="PP2C-like"/>
    <property type="match status" value="1"/>
</dbReference>
<evidence type="ECO:0000256" key="2">
    <source>
        <dbReference type="SAM" id="Phobius"/>
    </source>
</evidence>
<feature type="region of interest" description="Disordered" evidence="1">
    <location>
        <begin position="286"/>
        <end position="362"/>
    </location>
</feature>
<reference evidence="4" key="2">
    <citation type="submission" date="2021-09" db="EMBL/GenBank/DDBJ databases">
        <authorList>
            <person name="Gilroy R."/>
        </authorList>
    </citation>
    <scope>NUCLEOTIDE SEQUENCE</scope>
    <source>
        <strain evidence="4">ChiGjej5B5-7349</strain>
    </source>
</reference>
<accession>A0A921SQ15</accession>
<feature type="compositionally biased region" description="Acidic residues" evidence="1">
    <location>
        <begin position="334"/>
        <end position="344"/>
    </location>
</feature>
<dbReference type="PROSITE" id="PS51746">
    <property type="entry name" value="PPM_2"/>
    <property type="match status" value="1"/>
</dbReference>
<dbReference type="CDD" id="cd00143">
    <property type="entry name" value="PP2Cc"/>
    <property type="match status" value="1"/>
</dbReference>
<dbReference type="Proteomes" id="UP000784435">
    <property type="component" value="Unassembled WGS sequence"/>
</dbReference>
<gene>
    <name evidence="4" type="ORF">K8V08_13820</name>
</gene>
<proteinExistence type="predicted"/>
<dbReference type="AlphaFoldDB" id="A0A921SQ15"/>
<evidence type="ECO:0000256" key="1">
    <source>
        <dbReference type="SAM" id="MobiDB-lite"/>
    </source>
</evidence>
<feature type="domain" description="PPM-type phosphatase" evidence="3">
    <location>
        <begin position="5"/>
        <end position="237"/>
    </location>
</feature>
<dbReference type="InterPro" id="IPR001932">
    <property type="entry name" value="PPM-type_phosphatase-like_dom"/>
</dbReference>
<dbReference type="SMART" id="SM00332">
    <property type="entry name" value="PP2Cc"/>
    <property type="match status" value="1"/>
</dbReference>
<keyword evidence="2" id="KW-0812">Transmembrane</keyword>